<evidence type="ECO:0000313" key="2">
    <source>
        <dbReference type="Proteomes" id="UP001638806"/>
    </source>
</evidence>
<name>A0ACC4DDZ9_PURLI</name>
<dbReference type="Proteomes" id="UP001638806">
    <property type="component" value="Unassembled WGS sequence"/>
</dbReference>
<evidence type="ECO:0000313" key="1">
    <source>
        <dbReference type="EMBL" id="KAL3954585.1"/>
    </source>
</evidence>
<keyword evidence="2" id="KW-1185">Reference proteome</keyword>
<organism evidence="1 2">
    <name type="scientific">Purpureocillium lilacinum</name>
    <name type="common">Paecilomyces lilacinus</name>
    <dbReference type="NCBI Taxonomy" id="33203"/>
    <lineage>
        <taxon>Eukaryota</taxon>
        <taxon>Fungi</taxon>
        <taxon>Dikarya</taxon>
        <taxon>Ascomycota</taxon>
        <taxon>Pezizomycotina</taxon>
        <taxon>Sordariomycetes</taxon>
        <taxon>Hypocreomycetidae</taxon>
        <taxon>Hypocreales</taxon>
        <taxon>Ophiocordycipitaceae</taxon>
        <taxon>Purpureocillium</taxon>
    </lineage>
</organism>
<gene>
    <name evidence="1" type="ORF">ACCO45_010148</name>
</gene>
<sequence>MRFATSATVLLASAWTVLAVPAAGAGGDLAATLERRYECSYQNDQCKVLCTGGSKYINCGQSEVPRVR</sequence>
<reference evidence="1" key="1">
    <citation type="submission" date="2024-12" db="EMBL/GenBank/DDBJ databases">
        <title>Comparative genomics and development of molecular markers within Purpureocillium lilacinum and among Purpureocillium species.</title>
        <authorList>
            <person name="Yeh Z.-Y."/>
            <person name="Ni N.-T."/>
            <person name="Lo P.-H."/>
            <person name="Mushyakhwo K."/>
            <person name="Lin C.-F."/>
            <person name="Nai Y.-S."/>
        </authorList>
    </citation>
    <scope>NUCLEOTIDE SEQUENCE</scope>
    <source>
        <strain evidence="1">NCHU-NPUST-175</strain>
    </source>
</reference>
<proteinExistence type="predicted"/>
<protein>
    <submittedName>
        <fullName evidence="1">Uncharacterized protein</fullName>
    </submittedName>
</protein>
<accession>A0ACC4DDZ9</accession>
<dbReference type="EMBL" id="JBGNUJ010000010">
    <property type="protein sequence ID" value="KAL3954585.1"/>
    <property type="molecule type" value="Genomic_DNA"/>
</dbReference>
<comment type="caution">
    <text evidence="1">The sequence shown here is derived from an EMBL/GenBank/DDBJ whole genome shotgun (WGS) entry which is preliminary data.</text>
</comment>